<dbReference type="SUPFAM" id="SSF46767">
    <property type="entry name" value="Methylated DNA-protein cysteine methyltransferase, C-terminal domain"/>
    <property type="match status" value="1"/>
</dbReference>
<accession>A0AAW9SZ43</accession>
<dbReference type="CDD" id="cd06445">
    <property type="entry name" value="ATase"/>
    <property type="match status" value="1"/>
</dbReference>
<dbReference type="InterPro" id="IPR036217">
    <property type="entry name" value="MethylDNA_cys_MeTrfase_DNAb"/>
</dbReference>
<feature type="domain" description="Methylguanine DNA methyltransferase ribonuclease-like" evidence="17">
    <location>
        <begin position="6"/>
        <end position="70"/>
    </location>
</feature>
<dbReference type="Pfam" id="PF02870">
    <property type="entry name" value="Methyltransf_1N"/>
    <property type="match status" value="1"/>
</dbReference>
<dbReference type="AlphaFoldDB" id="A0AAW9SZ43"/>
<organism evidence="18 19">
    <name type="scientific">Corynebacterium amycolatum</name>
    <dbReference type="NCBI Taxonomy" id="43765"/>
    <lineage>
        <taxon>Bacteria</taxon>
        <taxon>Bacillati</taxon>
        <taxon>Actinomycetota</taxon>
        <taxon>Actinomycetes</taxon>
        <taxon>Mycobacteriales</taxon>
        <taxon>Corynebacteriaceae</taxon>
        <taxon>Corynebacterium</taxon>
    </lineage>
</organism>
<evidence type="ECO:0000256" key="7">
    <source>
        <dbReference type="ARBA" id="ARBA00022553"/>
    </source>
</evidence>
<comment type="similarity">
    <text evidence="4">Belongs to the MGMT family.</text>
</comment>
<protein>
    <recommendedName>
        <fullName evidence="6">Methylated-DNA--protein-cysteine methyltransferase</fullName>
        <ecNumber evidence="5">2.1.1.63</ecNumber>
    </recommendedName>
</protein>
<proteinExistence type="inferred from homology"/>
<dbReference type="EMBL" id="JASOOY020000033">
    <property type="protein sequence ID" value="MEO3717908.1"/>
    <property type="molecule type" value="Genomic_DNA"/>
</dbReference>
<comment type="catalytic activity">
    <reaction evidence="15">
        <text>a 6-O-methyl-2'-deoxyguanosine in DNA + L-cysteinyl-[protein] = S-methyl-L-cysteinyl-[protein] + a 2'-deoxyguanosine in DNA</text>
        <dbReference type="Rhea" id="RHEA:24000"/>
        <dbReference type="Rhea" id="RHEA-COMP:10131"/>
        <dbReference type="Rhea" id="RHEA-COMP:10132"/>
        <dbReference type="Rhea" id="RHEA-COMP:11367"/>
        <dbReference type="Rhea" id="RHEA-COMP:11368"/>
        <dbReference type="ChEBI" id="CHEBI:29950"/>
        <dbReference type="ChEBI" id="CHEBI:82612"/>
        <dbReference type="ChEBI" id="CHEBI:85445"/>
        <dbReference type="ChEBI" id="CHEBI:85448"/>
        <dbReference type="EC" id="2.1.1.63"/>
    </reaction>
</comment>
<dbReference type="GO" id="GO:0003677">
    <property type="term" value="F:DNA binding"/>
    <property type="evidence" value="ECO:0007669"/>
    <property type="project" value="UniProtKB-KW"/>
</dbReference>
<dbReference type="InterPro" id="IPR001497">
    <property type="entry name" value="MethylDNA_cys_MeTrfase_AS"/>
</dbReference>
<evidence type="ECO:0000256" key="5">
    <source>
        <dbReference type="ARBA" id="ARBA00011918"/>
    </source>
</evidence>
<dbReference type="InterPro" id="IPR036388">
    <property type="entry name" value="WH-like_DNA-bd_sf"/>
</dbReference>
<evidence type="ECO:0000313" key="19">
    <source>
        <dbReference type="Proteomes" id="UP001223646"/>
    </source>
</evidence>
<sequence length="166" mass="17570">MAIAQVETPFGALGIATSVRGVVEVNLLGPVLDDDPSAADPEAQAVAELSAQQFREYFAGQRREFALPLDCDLFTQDSFRARALTALRDVPYGQVVTYGELAEMAGSPRAARAAGSACATNPLGILIPCHRVVPASGGAGSFGSYAGGREMKRWLLELEGWRTANL</sequence>
<dbReference type="PANTHER" id="PTHR46460:SF1">
    <property type="entry name" value="METHYLATED-DNA--PROTEIN-CYSTEINE METHYLTRANSFERASE"/>
    <property type="match status" value="1"/>
</dbReference>
<evidence type="ECO:0000259" key="16">
    <source>
        <dbReference type="Pfam" id="PF01035"/>
    </source>
</evidence>
<dbReference type="NCBIfam" id="TIGR00589">
    <property type="entry name" value="ogt"/>
    <property type="match status" value="1"/>
</dbReference>
<keyword evidence="14" id="KW-0234">DNA repair</keyword>
<dbReference type="PANTHER" id="PTHR46460">
    <property type="entry name" value="METHYLATED-DNA--PROTEIN-CYSTEINE METHYLTRANSFERASE"/>
    <property type="match status" value="1"/>
</dbReference>
<evidence type="ECO:0000256" key="1">
    <source>
        <dbReference type="ARBA" id="ARBA00001286"/>
    </source>
</evidence>
<evidence type="ECO:0000256" key="10">
    <source>
        <dbReference type="ARBA" id="ARBA00022723"/>
    </source>
</evidence>
<dbReference type="Pfam" id="PF01035">
    <property type="entry name" value="DNA_binding_1"/>
    <property type="match status" value="1"/>
</dbReference>
<keyword evidence="11" id="KW-0227">DNA damage</keyword>
<dbReference type="Proteomes" id="UP001223646">
    <property type="component" value="Unassembled WGS sequence"/>
</dbReference>
<dbReference type="FunFam" id="1.10.10.10:FF:000214">
    <property type="entry name" value="Methylated-DNA--protein-cysteine methyltransferase"/>
    <property type="match status" value="1"/>
</dbReference>
<dbReference type="InterPro" id="IPR014048">
    <property type="entry name" value="MethylDNA_cys_MeTrfase_DNA-bd"/>
</dbReference>
<evidence type="ECO:0000256" key="9">
    <source>
        <dbReference type="ARBA" id="ARBA00022679"/>
    </source>
</evidence>
<evidence type="ECO:0000256" key="11">
    <source>
        <dbReference type="ARBA" id="ARBA00022763"/>
    </source>
</evidence>
<dbReference type="EC" id="2.1.1.63" evidence="5"/>
<evidence type="ECO:0000256" key="3">
    <source>
        <dbReference type="ARBA" id="ARBA00003317"/>
    </source>
</evidence>
<comment type="function">
    <text evidence="3">Involved in the cellular defense against the biological effects of O6-methylguanine (O6-MeG) and O4-methylthymine (O4-MeT) in DNA. Repairs the methylated nucleobase in DNA by stoichiometrically transferring the methyl group to a cysteine residue in the enzyme. This is a suicide reaction: the enzyme is irreversibly inactivated.</text>
</comment>
<reference evidence="18" key="2">
    <citation type="submission" date="2024-05" db="EMBL/GenBank/DDBJ databases">
        <authorList>
            <person name="Wolfe A."/>
        </authorList>
    </citation>
    <scope>NUCLEOTIDE SEQUENCE</scope>
    <source>
        <strain evidence="18">UMB1064</strain>
    </source>
</reference>
<evidence type="ECO:0000259" key="17">
    <source>
        <dbReference type="Pfam" id="PF02870"/>
    </source>
</evidence>
<evidence type="ECO:0000256" key="14">
    <source>
        <dbReference type="ARBA" id="ARBA00023204"/>
    </source>
</evidence>
<dbReference type="GO" id="GO:0032259">
    <property type="term" value="P:methylation"/>
    <property type="evidence" value="ECO:0007669"/>
    <property type="project" value="UniProtKB-KW"/>
</dbReference>
<feature type="domain" description="Methylated-DNA-[protein]-cysteine S-methyltransferase DNA binding" evidence="16">
    <location>
        <begin position="79"/>
        <end position="160"/>
    </location>
</feature>
<evidence type="ECO:0000313" key="18">
    <source>
        <dbReference type="EMBL" id="MEO3717908.1"/>
    </source>
</evidence>
<dbReference type="InterPro" id="IPR036631">
    <property type="entry name" value="MGMT_N_sf"/>
</dbReference>
<evidence type="ECO:0000256" key="8">
    <source>
        <dbReference type="ARBA" id="ARBA00022603"/>
    </source>
</evidence>
<dbReference type="InterPro" id="IPR008332">
    <property type="entry name" value="MethylG_MeTrfase_N"/>
</dbReference>
<comment type="catalytic activity">
    <reaction evidence="1">
        <text>a 4-O-methyl-thymidine in DNA + L-cysteinyl-[protein] = a thymidine in DNA + S-methyl-L-cysteinyl-[protein]</text>
        <dbReference type="Rhea" id="RHEA:53428"/>
        <dbReference type="Rhea" id="RHEA-COMP:10131"/>
        <dbReference type="Rhea" id="RHEA-COMP:10132"/>
        <dbReference type="Rhea" id="RHEA-COMP:13555"/>
        <dbReference type="Rhea" id="RHEA-COMP:13556"/>
        <dbReference type="ChEBI" id="CHEBI:29950"/>
        <dbReference type="ChEBI" id="CHEBI:82612"/>
        <dbReference type="ChEBI" id="CHEBI:137386"/>
        <dbReference type="ChEBI" id="CHEBI:137387"/>
        <dbReference type="EC" id="2.1.1.63"/>
    </reaction>
</comment>
<comment type="caution">
    <text evidence="18">The sequence shown here is derived from an EMBL/GenBank/DDBJ whole genome shotgun (WGS) entry which is preliminary data.</text>
</comment>
<dbReference type="PROSITE" id="PS00374">
    <property type="entry name" value="MGMT"/>
    <property type="match status" value="1"/>
</dbReference>
<keyword evidence="10" id="KW-0479">Metal-binding</keyword>
<keyword evidence="8 18" id="KW-0489">Methyltransferase</keyword>
<dbReference type="Gene3D" id="3.30.160.70">
    <property type="entry name" value="Methylated DNA-protein cysteine methyltransferase domain"/>
    <property type="match status" value="1"/>
</dbReference>
<dbReference type="SUPFAM" id="SSF53155">
    <property type="entry name" value="Methylated DNA-protein cysteine methyltransferase domain"/>
    <property type="match status" value="1"/>
</dbReference>
<gene>
    <name evidence="18" type="ORF">QP460_009960</name>
</gene>
<dbReference type="GO" id="GO:0003908">
    <property type="term" value="F:methylated-DNA-[protein]-cysteine S-methyltransferase activity"/>
    <property type="evidence" value="ECO:0007669"/>
    <property type="project" value="UniProtKB-EC"/>
</dbReference>
<evidence type="ECO:0000256" key="12">
    <source>
        <dbReference type="ARBA" id="ARBA00022833"/>
    </source>
</evidence>
<dbReference type="RefSeq" id="WP_284826777.1">
    <property type="nucleotide sequence ID" value="NZ_JASOOY020000033.1"/>
</dbReference>
<evidence type="ECO:0000256" key="13">
    <source>
        <dbReference type="ARBA" id="ARBA00023125"/>
    </source>
</evidence>
<keyword evidence="12" id="KW-0862">Zinc</keyword>
<name>A0AAW9SZ43_CORAY</name>
<keyword evidence="13" id="KW-0238">DNA-binding</keyword>
<dbReference type="GO" id="GO:0006281">
    <property type="term" value="P:DNA repair"/>
    <property type="evidence" value="ECO:0007669"/>
    <property type="project" value="UniProtKB-KW"/>
</dbReference>
<evidence type="ECO:0000256" key="15">
    <source>
        <dbReference type="ARBA" id="ARBA00049348"/>
    </source>
</evidence>
<reference evidence="18" key="1">
    <citation type="submission" date="2023-05" db="EMBL/GenBank/DDBJ databases">
        <authorList>
            <person name="Du J."/>
        </authorList>
    </citation>
    <scope>NUCLEOTIDE SEQUENCE</scope>
    <source>
        <strain evidence="18">UMB1064</strain>
    </source>
</reference>
<evidence type="ECO:0000256" key="6">
    <source>
        <dbReference type="ARBA" id="ARBA00015377"/>
    </source>
</evidence>
<comment type="cofactor">
    <cofactor evidence="2">
        <name>Zn(2+)</name>
        <dbReference type="ChEBI" id="CHEBI:29105"/>
    </cofactor>
</comment>
<evidence type="ECO:0000256" key="4">
    <source>
        <dbReference type="ARBA" id="ARBA00008711"/>
    </source>
</evidence>
<keyword evidence="7" id="KW-0597">Phosphoprotein</keyword>
<dbReference type="Gene3D" id="1.10.10.10">
    <property type="entry name" value="Winged helix-like DNA-binding domain superfamily/Winged helix DNA-binding domain"/>
    <property type="match status" value="1"/>
</dbReference>
<keyword evidence="9 18" id="KW-0808">Transferase</keyword>
<dbReference type="GO" id="GO:0046872">
    <property type="term" value="F:metal ion binding"/>
    <property type="evidence" value="ECO:0007669"/>
    <property type="project" value="UniProtKB-KW"/>
</dbReference>
<evidence type="ECO:0000256" key="2">
    <source>
        <dbReference type="ARBA" id="ARBA00001947"/>
    </source>
</evidence>